<proteinExistence type="predicted"/>
<dbReference type="STRING" id="981222.Cabther_A0313"/>
<name>G2LE17_CHLTF</name>
<dbReference type="AlphaFoldDB" id="G2LE17"/>
<feature type="region of interest" description="Disordered" evidence="1">
    <location>
        <begin position="219"/>
        <end position="336"/>
    </location>
</feature>
<accession>G2LE17</accession>
<evidence type="ECO:0000256" key="1">
    <source>
        <dbReference type="SAM" id="MobiDB-lite"/>
    </source>
</evidence>
<evidence type="ECO:0000313" key="2">
    <source>
        <dbReference type="EMBL" id="AEP11079.1"/>
    </source>
</evidence>
<feature type="compositionally biased region" description="Low complexity" evidence="1">
    <location>
        <begin position="165"/>
        <end position="178"/>
    </location>
</feature>
<reference evidence="2 3" key="1">
    <citation type="journal article" date="2012" name="Environ. Microbiol.">
        <title>Complete genome of Candidatus Chloracidobacterium thermophilum, a chlorophyll-based photoheterotroph belonging to the phylum Acidobacteria.</title>
        <authorList>
            <person name="Garcia Costas A.M."/>
            <person name="Liu Z."/>
            <person name="Tomsho L.P."/>
            <person name="Schuster S.C."/>
            <person name="Ward D.M."/>
            <person name="Bryant D.A."/>
        </authorList>
    </citation>
    <scope>NUCLEOTIDE SEQUENCE [LARGE SCALE GENOMIC DNA]</scope>
    <source>
        <strain evidence="2 3">B</strain>
    </source>
</reference>
<dbReference type="OrthoDB" id="9903041at2"/>
<dbReference type="KEGG" id="ctm:Cabther_A0313"/>
<feature type="region of interest" description="Disordered" evidence="1">
    <location>
        <begin position="161"/>
        <end position="186"/>
    </location>
</feature>
<organism evidence="2 3">
    <name type="scientific">Chloracidobacterium thermophilum (strain B)</name>
    <dbReference type="NCBI Taxonomy" id="981222"/>
    <lineage>
        <taxon>Bacteria</taxon>
        <taxon>Pseudomonadati</taxon>
        <taxon>Acidobacteriota</taxon>
        <taxon>Terriglobia</taxon>
        <taxon>Terriglobales</taxon>
        <taxon>Acidobacteriaceae</taxon>
        <taxon>Chloracidobacterium</taxon>
    </lineage>
</organism>
<gene>
    <name evidence="2" type="ordered locus">Cabther_A0313</name>
</gene>
<feature type="compositionally biased region" description="Basic and acidic residues" evidence="1">
    <location>
        <begin position="279"/>
        <end position="303"/>
    </location>
</feature>
<sequence length="393" mass="41991">MNHEVQLLFFVVLGLAGQVVAVGGALLAFRLGARTGEARTGADRHRALPPELPAGKSTSFTRSIISDTASEPTAPLDTRAVALLRCLRLPPVSDHEALLSWYGRLQLEGTALAATMSSETQTVFRQALDAIRDILDTRNLDDRYELLAAALLPVYEGLHARPSGPSEAALSPPAAEPLNRFTPNAPLNGQAAVPVAYRETPSQVSEKSRLAKLFEQVEAAARARETPTSNPPGARHGEAPLPGPEPLTAGNGKATSDAPDRTPGHAPGTQLDTSRLSRRLAEILKSADRNDHSSDPAESRHSPPEPVVAEHSAPELHLVSAPIKSRLKRSGTLTPEQEVARKAAHVVGRAREWYGRPDITLHEVQSACAAFGLEFNEVAARAELAKPLAEDLL</sequence>
<protein>
    <submittedName>
        <fullName evidence="2">Uncharacterized protein</fullName>
    </submittedName>
</protein>
<evidence type="ECO:0000313" key="3">
    <source>
        <dbReference type="Proteomes" id="UP000006791"/>
    </source>
</evidence>
<dbReference type="RefSeq" id="WP_014098817.1">
    <property type="nucleotide sequence ID" value="NC_016024.1"/>
</dbReference>
<dbReference type="HOGENOM" id="CLU_701498_0_0_0"/>
<dbReference type="EMBL" id="CP002514">
    <property type="protein sequence ID" value="AEP11079.1"/>
    <property type="molecule type" value="Genomic_DNA"/>
</dbReference>
<dbReference type="Proteomes" id="UP000006791">
    <property type="component" value="Chromosome 1"/>
</dbReference>
<keyword evidence="3" id="KW-1185">Reference proteome</keyword>